<evidence type="ECO:0000313" key="2">
    <source>
        <dbReference type="Proteomes" id="UP000031668"/>
    </source>
</evidence>
<accession>A0A0C2JLZ7</accession>
<sequence length="195" mass="22622">MGDVGSESKKTIEEVNVEYFAIREKGFALEDDGKFKEAAETYYDAAKFADSHKMGLETVIGRFEESAEMFHKIGSTRAFQCYQDAIDSAIKEVIVCFVRICMEKGYKYEREFNDKNSSDLLYKMAEDLRHKYDIPHTCVLTEFDEDKYNAKEANDLLEEFYSKVYQNTSTKYLHASLCRHCIDAFTKVSKFVDDL</sequence>
<gene>
    <name evidence="1" type="ORF">RF11_00188</name>
</gene>
<organism evidence="1 2">
    <name type="scientific">Thelohanellus kitauei</name>
    <name type="common">Myxosporean</name>
    <dbReference type="NCBI Taxonomy" id="669202"/>
    <lineage>
        <taxon>Eukaryota</taxon>
        <taxon>Metazoa</taxon>
        <taxon>Cnidaria</taxon>
        <taxon>Myxozoa</taxon>
        <taxon>Myxosporea</taxon>
        <taxon>Bivalvulida</taxon>
        <taxon>Platysporina</taxon>
        <taxon>Myxobolidae</taxon>
        <taxon>Thelohanellus</taxon>
    </lineage>
</organism>
<dbReference type="AlphaFoldDB" id="A0A0C2JLZ7"/>
<evidence type="ECO:0000313" key="1">
    <source>
        <dbReference type="EMBL" id="KII70403.1"/>
    </source>
</evidence>
<comment type="caution">
    <text evidence="1">The sequence shown here is derived from an EMBL/GenBank/DDBJ whole genome shotgun (WGS) entry which is preliminary data.</text>
</comment>
<name>A0A0C2JLZ7_THEKT</name>
<reference evidence="1 2" key="1">
    <citation type="journal article" date="2014" name="Genome Biol. Evol.">
        <title>The genome of the myxosporean Thelohanellus kitauei shows adaptations to nutrient acquisition within its fish host.</title>
        <authorList>
            <person name="Yang Y."/>
            <person name="Xiong J."/>
            <person name="Zhou Z."/>
            <person name="Huo F."/>
            <person name="Miao W."/>
            <person name="Ran C."/>
            <person name="Liu Y."/>
            <person name="Zhang J."/>
            <person name="Feng J."/>
            <person name="Wang M."/>
            <person name="Wang M."/>
            <person name="Wang L."/>
            <person name="Yao B."/>
        </authorList>
    </citation>
    <scope>NUCLEOTIDE SEQUENCE [LARGE SCALE GENOMIC DNA]</scope>
    <source>
        <strain evidence="1">Wuqing</strain>
    </source>
</reference>
<keyword evidence="2" id="KW-1185">Reference proteome</keyword>
<protein>
    <recommendedName>
        <fullName evidence="3">Alpha-soluble NSF attachment protein</fullName>
    </recommendedName>
</protein>
<dbReference type="EMBL" id="JWZT01002083">
    <property type="protein sequence ID" value="KII70403.1"/>
    <property type="molecule type" value="Genomic_DNA"/>
</dbReference>
<proteinExistence type="predicted"/>
<evidence type="ECO:0008006" key="3">
    <source>
        <dbReference type="Google" id="ProtNLM"/>
    </source>
</evidence>
<dbReference type="Proteomes" id="UP000031668">
    <property type="component" value="Unassembled WGS sequence"/>
</dbReference>